<dbReference type="EMBL" id="WEIA01000001">
    <property type="protein sequence ID" value="NLR20041.1"/>
    <property type="molecule type" value="Genomic_DNA"/>
</dbReference>
<organism evidence="1 3">
    <name type="scientific">Pseudoalteromonas maricaloris</name>
    <dbReference type="NCBI Taxonomy" id="184924"/>
    <lineage>
        <taxon>Bacteria</taxon>
        <taxon>Pseudomonadati</taxon>
        <taxon>Pseudomonadota</taxon>
        <taxon>Gammaproteobacteria</taxon>
        <taxon>Alteromonadales</taxon>
        <taxon>Pseudoalteromonadaceae</taxon>
        <taxon>Pseudoalteromonas</taxon>
    </lineage>
</organism>
<dbReference type="EMBL" id="CP137578">
    <property type="protein sequence ID" value="WOX27377.1"/>
    <property type="molecule type" value="Genomic_DNA"/>
</dbReference>
<name>A0A8I2H4F3_9GAMM</name>
<gene>
    <name evidence="1" type="ORF">F9Y85_01610</name>
    <name evidence="2" type="ORF">R5H13_11965</name>
</gene>
<dbReference type="AlphaFoldDB" id="A0A8I2H4F3"/>
<proteinExistence type="predicted"/>
<keyword evidence="4" id="KW-1185">Reference proteome</keyword>
<sequence>MKKYCLISIIFSTLYITGCDEDYNGIMREKVRNALGEDYNNYYFFSYPTDNFGIGTIHVLNKPNEPINTSNQYCATYSCLGLEKNRVLGKSTIDLDGFASTGLKGGVITFSENESKSLGLSFVLPQLFAALGLNGNFEKESVTRAKITLGQAYPRTLERRKFREFITRADIGADTFLREAFMEGRLAVVVSDVVIENMTVEIMVDSKLQSGLDAKLIEIPGGAFSDSQVGFKLSSSSQGTFVFEVKNPVILAKFTKKQPRGGELADENSWDDWIAIPTISESSE</sequence>
<dbReference type="RefSeq" id="WP_130126071.1">
    <property type="nucleotide sequence ID" value="NZ_CBCSDF010000003.1"/>
</dbReference>
<evidence type="ECO:0000313" key="4">
    <source>
        <dbReference type="Proteomes" id="UP001304419"/>
    </source>
</evidence>
<evidence type="ECO:0000313" key="1">
    <source>
        <dbReference type="EMBL" id="NLR20041.1"/>
    </source>
</evidence>
<evidence type="ECO:0000313" key="3">
    <source>
        <dbReference type="Proteomes" id="UP000646877"/>
    </source>
</evidence>
<dbReference type="Proteomes" id="UP001304419">
    <property type="component" value="Chromosome 1"/>
</dbReference>
<dbReference type="Proteomes" id="UP000646877">
    <property type="component" value="Unassembled WGS sequence"/>
</dbReference>
<evidence type="ECO:0000313" key="2">
    <source>
        <dbReference type="EMBL" id="WOX27377.1"/>
    </source>
</evidence>
<reference evidence="1" key="1">
    <citation type="submission" date="2019-10" db="EMBL/GenBank/DDBJ databases">
        <authorList>
            <person name="Paulsen S."/>
        </authorList>
    </citation>
    <scope>NUCLEOTIDE SEQUENCE</scope>
    <source>
        <strain evidence="1">LMG 19692</strain>
    </source>
</reference>
<accession>A0A8I2H4F3</accession>
<reference evidence="2 4" key="2">
    <citation type="submission" date="2023-10" db="EMBL/GenBank/DDBJ databases">
        <title>To unveil natural product biosynthetic capacity in Pseudoalteromonas.</title>
        <authorList>
            <person name="Wang J."/>
        </authorList>
    </citation>
    <scope>NUCLEOTIDE SEQUENCE [LARGE SCALE GENOMIC DNA]</scope>
    <source>
        <strain evidence="2 4">DSM 15914</strain>
    </source>
</reference>
<protein>
    <submittedName>
        <fullName evidence="1">Uncharacterized protein</fullName>
    </submittedName>
</protein>